<dbReference type="GO" id="GO:0009733">
    <property type="term" value="P:response to auxin"/>
    <property type="evidence" value="ECO:0007669"/>
    <property type="project" value="InterPro"/>
</dbReference>
<proteinExistence type="inferred from homology"/>
<evidence type="ECO:0000313" key="3">
    <source>
        <dbReference type="Proteomes" id="UP001222027"/>
    </source>
</evidence>
<dbReference type="Pfam" id="PF02519">
    <property type="entry name" value="Auxin_inducible"/>
    <property type="match status" value="1"/>
</dbReference>
<dbReference type="InterPro" id="IPR003676">
    <property type="entry name" value="SAUR_fam"/>
</dbReference>
<organism evidence="2 3">
    <name type="scientific">Ensete ventricosum</name>
    <name type="common">Abyssinian banana</name>
    <name type="synonym">Musa ensete</name>
    <dbReference type="NCBI Taxonomy" id="4639"/>
    <lineage>
        <taxon>Eukaryota</taxon>
        <taxon>Viridiplantae</taxon>
        <taxon>Streptophyta</taxon>
        <taxon>Embryophyta</taxon>
        <taxon>Tracheophyta</taxon>
        <taxon>Spermatophyta</taxon>
        <taxon>Magnoliopsida</taxon>
        <taxon>Liliopsida</taxon>
        <taxon>Zingiberales</taxon>
        <taxon>Musaceae</taxon>
        <taxon>Ensete</taxon>
    </lineage>
</organism>
<dbReference type="Proteomes" id="UP001222027">
    <property type="component" value="Unassembled WGS sequence"/>
</dbReference>
<sequence length="209" mass="22694">MVGREWEQQQRLVVPVARLGHSLSTQLFDSAAAEYGFCHKGGVLAIPCAVDHLRHVRYIIDRESCSAAGHRLIHLRSACNGVKGRTWRRPSHRRGPKYCLSVAPPSRHGPSPFTANPVTQVSSFVSAALIRNLLLLPPKRPTAVSDSWSSLTESPSVSIQSFMAAAARGAVPLLADIFVIMVDVVRALARLTDSATLARCMGLVWIVPA</sequence>
<protein>
    <submittedName>
        <fullName evidence="2">Uncharacterized protein</fullName>
    </submittedName>
</protein>
<comment type="caution">
    <text evidence="2">The sequence shown here is derived from an EMBL/GenBank/DDBJ whole genome shotgun (WGS) entry which is preliminary data.</text>
</comment>
<name>A0AAV8RSX1_ENSVE</name>
<dbReference type="AlphaFoldDB" id="A0AAV8RSX1"/>
<gene>
    <name evidence="2" type="ORF">OPV22_007291</name>
</gene>
<comment type="similarity">
    <text evidence="1">Belongs to the ARG7 family.</text>
</comment>
<evidence type="ECO:0000313" key="2">
    <source>
        <dbReference type="EMBL" id="KAJ8506405.1"/>
    </source>
</evidence>
<accession>A0AAV8RSX1</accession>
<reference evidence="2 3" key="1">
    <citation type="submission" date="2022-12" db="EMBL/GenBank/DDBJ databases">
        <title>Chromosome-scale assembly of the Ensete ventricosum genome.</title>
        <authorList>
            <person name="Dussert Y."/>
            <person name="Stocks J."/>
            <person name="Wendawek A."/>
            <person name="Woldeyes F."/>
            <person name="Nichols R.A."/>
            <person name="Borrell J.S."/>
        </authorList>
    </citation>
    <scope>NUCLEOTIDE SEQUENCE [LARGE SCALE GENOMIC DNA]</scope>
    <source>
        <strain evidence="3">cv. Maze</strain>
        <tissue evidence="2">Seeds</tissue>
    </source>
</reference>
<evidence type="ECO:0000256" key="1">
    <source>
        <dbReference type="ARBA" id="ARBA00006974"/>
    </source>
</evidence>
<keyword evidence="3" id="KW-1185">Reference proteome</keyword>
<dbReference type="EMBL" id="JAQQAF010000002">
    <property type="protein sequence ID" value="KAJ8506405.1"/>
    <property type="molecule type" value="Genomic_DNA"/>
</dbReference>